<dbReference type="AlphaFoldDB" id="A0A1D1VEB0"/>
<gene>
    <name evidence="1" type="primary">RvY_10262-1</name>
    <name evidence="1" type="synonym">RvY_10262.1</name>
    <name evidence="1" type="ORF">RvY_10262</name>
</gene>
<name>A0A1D1VEB0_RAMVA</name>
<dbReference type="OrthoDB" id="2016582at2759"/>
<comment type="caution">
    <text evidence="1">The sequence shown here is derived from an EMBL/GenBank/DDBJ whole genome shotgun (WGS) entry which is preliminary data.</text>
</comment>
<evidence type="ECO:0000313" key="2">
    <source>
        <dbReference type="Proteomes" id="UP000186922"/>
    </source>
</evidence>
<proteinExistence type="predicted"/>
<protein>
    <submittedName>
        <fullName evidence="1">Uncharacterized protein</fullName>
    </submittedName>
</protein>
<evidence type="ECO:0000313" key="1">
    <source>
        <dbReference type="EMBL" id="GAU99230.1"/>
    </source>
</evidence>
<organism evidence="1 2">
    <name type="scientific">Ramazzottius varieornatus</name>
    <name type="common">Water bear</name>
    <name type="synonym">Tardigrade</name>
    <dbReference type="NCBI Taxonomy" id="947166"/>
    <lineage>
        <taxon>Eukaryota</taxon>
        <taxon>Metazoa</taxon>
        <taxon>Ecdysozoa</taxon>
        <taxon>Tardigrada</taxon>
        <taxon>Eutardigrada</taxon>
        <taxon>Parachela</taxon>
        <taxon>Hypsibioidea</taxon>
        <taxon>Ramazzottiidae</taxon>
        <taxon>Ramazzottius</taxon>
    </lineage>
</organism>
<accession>A0A1D1VEB0</accession>
<sequence>MIDVNLASIHSVHQLVLDILPEADLDSEVNLAVSKWSLLTTAFYTSDTHKARLIAVSASNSGSWLHALPSSSLGNLLDNNSLRISVGLRLGAKLCRAHKCRFGAIRSARFELQV</sequence>
<dbReference type="EMBL" id="BDGG01000005">
    <property type="protein sequence ID" value="GAU99230.1"/>
    <property type="molecule type" value="Genomic_DNA"/>
</dbReference>
<keyword evidence="2" id="KW-1185">Reference proteome</keyword>
<dbReference type="Proteomes" id="UP000186922">
    <property type="component" value="Unassembled WGS sequence"/>
</dbReference>
<reference evidence="1 2" key="1">
    <citation type="journal article" date="2016" name="Nat. Commun.">
        <title>Extremotolerant tardigrade genome and improved radiotolerance of human cultured cells by tardigrade-unique protein.</title>
        <authorList>
            <person name="Hashimoto T."/>
            <person name="Horikawa D.D."/>
            <person name="Saito Y."/>
            <person name="Kuwahara H."/>
            <person name="Kozuka-Hata H."/>
            <person name="Shin-I T."/>
            <person name="Minakuchi Y."/>
            <person name="Ohishi K."/>
            <person name="Motoyama A."/>
            <person name="Aizu T."/>
            <person name="Enomoto A."/>
            <person name="Kondo K."/>
            <person name="Tanaka S."/>
            <person name="Hara Y."/>
            <person name="Koshikawa S."/>
            <person name="Sagara H."/>
            <person name="Miura T."/>
            <person name="Yokobori S."/>
            <person name="Miyagawa K."/>
            <person name="Suzuki Y."/>
            <person name="Kubo T."/>
            <person name="Oyama M."/>
            <person name="Kohara Y."/>
            <person name="Fujiyama A."/>
            <person name="Arakawa K."/>
            <person name="Katayama T."/>
            <person name="Toyoda A."/>
            <person name="Kunieda T."/>
        </authorList>
    </citation>
    <scope>NUCLEOTIDE SEQUENCE [LARGE SCALE GENOMIC DNA]</scope>
    <source>
        <strain evidence="1 2">YOKOZUNA-1</strain>
    </source>
</reference>